<evidence type="ECO:0000259" key="5">
    <source>
        <dbReference type="PROSITE" id="PS50995"/>
    </source>
</evidence>
<dbReference type="Gene3D" id="1.10.10.10">
    <property type="entry name" value="Winged helix-like DNA-binding domain superfamily/Winged helix DNA-binding domain"/>
    <property type="match status" value="1"/>
</dbReference>
<proteinExistence type="predicted"/>
<sequence length="243" mass="26910">MGPGLGGDQAQGEGEGAFHGYLLLVSDRYRLSYAAAALCQYSFYPILFINVIDRGSRVLFDLLERLSSLTRVWFRQHPLLADLQPIQLSALLYLARCNRYSNTPLAVTEYLGLTKGTVSQSLKALETKGLLVKTQDARDKRSVHLALTPAARELLAAVMPPDFLAAAAQRMGTQAQALEGLLSDLLRNIQRHENVPGFGLCKTCRFHRTTAKGGFCELTQEPLTAPERELICREHQLAEPVEE</sequence>
<accession>A0A411MJL1</accession>
<dbReference type="KEGG" id="ptk:EXN22_15200"/>
<dbReference type="AlphaFoldDB" id="A0A411MJL1"/>
<feature type="domain" description="HTH marR-type" evidence="5">
    <location>
        <begin position="56"/>
        <end position="187"/>
    </location>
</feature>
<keyword evidence="2" id="KW-0805">Transcription regulation</keyword>
<dbReference type="SUPFAM" id="SSF46785">
    <property type="entry name" value="Winged helix' DNA-binding domain"/>
    <property type="match status" value="1"/>
</dbReference>
<dbReference type="GO" id="GO:0005737">
    <property type="term" value="C:cytoplasm"/>
    <property type="evidence" value="ECO:0007669"/>
    <property type="project" value="UniProtKB-SubCell"/>
</dbReference>
<dbReference type="SMART" id="SM00347">
    <property type="entry name" value="HTH_MARR"/>
    <property type="match status" value="1"/>
</dbReference>
<evidence type="ECO:0000313" key="7">
    <source>
        <dbReference type="Proteomes" id="UP000291130"/>
    </source>
</evidence>
<dbReference type="GO" id="GO:0003677">
    <property type="term" value="F:DNA binding"/>
    <property type="evidence" value="ECO:0007669"/>
    <property type="project" value="UniProtKB-KW"/>
</dbReference>
<dbReference type="InterPro" id="IPR039422">
    <property type="entry name" value="MarR/SlyA-like"/>
</dbReference>
<dbReference type="OrthoDB" id="5522755at2"/>
<comment type="subcellular location">
    <subcellularLocation>
        <location evidence="1">Cytoplasm</location>
    </subcellularLocation>
</comment>
<dbReference type="InterPro" id="IPR023187">
    <property type="entry name" value="Tscrpt_reg_MarR-type_CS"/>
</dbReference>
<dbReference type="PROSITE" id="PS01117">
    <property type="entry name" value="HTH_MARR_1"/>
    <property type="match status" value="1"/>
</dbReference>
<name>A0A411MJL1_9PSED</name>
<dbReference type="Proteomes" id="UP000291130">
    <property type="component" value="Chromosome"/>
</dbReference>
<keyword evidence="4" id="KW-0804">Transcription</keyword>
<evidence type="ECO:0000313" key="6">
    <source>
        <dbReference type="EMBL" id="QBF26971.1"/>
    </source>
</evidence>
<evidence type="ECO:0000256" key="1">
    <source>
        <dbReference type="ARBA" id="ARBA00004496"/>
    </source>
</evidence>
<protein>
    <submittedName>
        <fullName evidence="6">MarR family transcriptional regulator</fullName>
    </submittedName>
</protein>
<dbReference type="GO" id="GO:0003700">
    <property type="term" value="F:DNA-binding transcription factor activity"/>
    <property type="evidence" value="ECO:0007669"/>
    <property type="project" value="InterPro"/>
</dbReference>
<evidence type="ECO:0000256" key="2">
    <source>
        <dbReference type="ARBA" id="ARBA00023015"/>
    </source>
</evidence>
<gene>
    <name evidence="6" type="ORF">EXN22_15200</name>
</gene>
<reference evidence="6 7" key="1">
    <citation type="submission" date="2019-02" db="EMBL/GenBank/DDBJ databases">
        <title>Complete genome sequence of Pseudomonas sp. SNU WT1 isolated from rainbow trout.</title>
        <authorList>
            <person name="Oh W.T."/>
            <person name="Park S.C."/>
        </authorList>
    </citation>
    <scope>NUCLEOTIDE SEQUENCE [LARGE SCALE GENOMIC DNA]</scope>
    <source>
        <strain evidence="6 7">SNU WT1</strain>
    </source>
</reference>
<organism evidence="6 7">
    <name type="scientific">Pseudomonas tructae</name>
    <dbReference type="NCBI Taxonomy" id="2518644"/>
    <lineage>
        <taxon>Bacteria</taxon>
        <taxon>Pseudomonadati</taxon>
        <taxon>Pseudomonadota</taxon>
        <taxon>Gammaproteobacteria</taxon>
        <taxon>Pseudomonadales</taxon>
        <taxon>Pseudomonadaceae</taxon>
        <taxon>Pseudomonas</taxon>
    </lineage>
</organism>
<dbReference type="Pfam" id="PF12802">
    <property type="entry name" value="MarR_2"/>
    <property type="match status" value="1"/>
</dbReference>
<dbReference type="PANTHER" id="PTHR33164">
    <property type="entry name" value="TRANSCRIPTIONAL REGULATOR, MARR FAMILY"/>
    <property type="match status" value="1"/>
</dbReference>
<keyword evidence="7" id="KW-1185">Reference proteome</keyword>
<evidence type="ECO:0000256" key="4">
    <source>
        <dbReference type="ARBA" id="ARBA00023163"/>
    </source>
</evidence>
<dbReference type="InterPro" id="IPR036390">
    <property type="entry name" value="WH_DNA-bd_sf"/>
</dbReference>
<dbReference type="EMBL" id="CP035952">
    <property type="protein sequence ID" value="QBF26971.1"/>
    <property type="molecule type" value="Genomic_DNA"/>
</dbReference>
<dbReference type="GO" id="GO:0006950">
    <property type="term" value="P:response to stress"/>
    <property type="evidence" value="ECO:0007669"/>
    <property type="project" value="TreeGrafter"/>
</dbReference>
<dbReference type="InterPro" id="IPR036388">
    <property type="entry name" value="WH-like_DNA-bd_sf"/>
</dbReference>
<dbReference type="PROSITE" id="PS50995">
    <property type="entry name" value="HTH_MARR_2"/>
    <property type="match status" value="1"/>
</dbReference>
<evidence type="ECO:0000256" key="3">
    <source>
        <dbReference type="ARBA" id="ARBA00023125"/>
    </source>
</evidence>
<dbReference type="InterPro" id="IPR000835">
    <property type="entry name" value="HTH_MarR-typ"/>
</dbReference>
<dbReference type="PANTHER" id="PTHR33164:SF5">
    <property type="entry name" value="ORGANIC HYDROPEROXIDE RESISTANCE TRANSCRIPTIONAL REGULATOR"/>
    <property type="match status" value="1"/>
</dbReference>
<keyword evidence="3" id="KW-0238">DNA-binding</keyword>